<evidence type="ECO:0000313" key="3">
    <source>
        <dbReference type="Proteomes" id="UP000616885"/>
    </source>
</evidence>
<reference evidence="2" key="1">
    <citation type="submission" date="2020-10" db="EMBL/GenBank/DDBJ databases">
        <title>High-Quality Genome Resource of Clonostachys rosea strain S41 by Oxford Nanopore Long-Read Sequencing.</title>
        <authorList>
            <person name="Wang H."/>
        </authorList>
    </citation>
    <scope>NUCLEOTIDE SEQUENCE</scope>
    <source>
        <strain evidence="2">S41</strain>
    </source>
</reference>
<dbReference type="Proteomes" id="UP000616885">
    <property type="component" value="Unassembled WGS sequence"/>
</dbReference>
<dbReference type="EMBL" id="JADCTT010000003">
    <property type="protein sequence ID" value="KAF9756076.1"/>
    <property type="molecule type" value="Genomic_DNA"/>
</dbReference>
<evidence type="ECO:0000256" key="1">
    <source>
        <dbReference type="SAM" id="MobiDB-lite"/>
    </source>
</evidence>
<evidence type="ECO:0000313" key="2">
    <source>
        <dbReference type="EMBL" id="KAF9756076.1"/>
    </source>
</evidence>
<feature type="compositionally biased region" description="Acidic residues" evidence="1">
    <location>
        <begin position="57"/>
        <end position="68"/>
    </location>
</feature>
<proteinExistence type="predicted"/>
<feature type="region of interest" description="Disordered" evidence="1">
    <location>
        <begin position="18"/>
        <end position="75"/>
    </location>
</feature>
<feature type="compositionally biased region" description="Basic and acidic residues" evidence="1">
    <location>
        <begin position="18"/>
        <end position="38"/>
    </location>
</feature>
<name>A0A8H7TT30_BIOOC</name>
<organism evidence="2 3">
    <name type="scientific">Bionectria ochroleuca</name>
    <name type="common">Gliocladium roseum</name>
    <dbReference type="NCBI Taxonomy" id="29856"/>
    <lineage>
        <taxon>Eukaryota</taxon>
        <taxon>Fungi</taxon>
        <taxon>Dikarya</taxon>
        <taxon>Ascomycota</taxon>
        <taxon>Pezizomycotina</taxon>
        <taxon>Sordariomycetes</taxon>
        <taxon>Hypocreomycetidae</taxon>
        <taxon>Hypocreales</taxon>
        <taxon>Bionectriaceae</taxon>
        <taxon>Clonostachys</taxon>
    </lineage>
</organism>
<protein>
    <submittedName>
        <fullName evidence="2">Uncharacterized protein</fullName>
    </submittedName>
</protein>
<comment type="caution">
    <text evidence="2">The sequence shown here is derived from an EMBL/GenBank/DDBJ whole genome shotgun (WGS) entry which is preliminary data.</text>
</comment>
<sequence length="190" mass="21083">MLPQPILDGDMLAVDKYQPERHHQALSHHDVQGDKEVMAIDPDSESDVSMSISSGDDTSDDDEPEEAGPIDHGRYPAFNSDDLSRMSCPFSKIAPDSVDLQRSQQMAHGPIEGKLLREECSVIVPKSDRSTGVHPSLASKQLPVDDQIYQAHEFYHYGEPNCLKKPPIQAPHANWTQGTTVKLSTREIDL</sequence>
<feature type="compositionally biased region" description="Low complexity" evidence="1">
    <location>
        <begin position="47"/>
        <end position="56"/>
    </location>
</feature>
<dbReference type="AlphaFoldDB" id="A0A8H7TT30"/>
<gene>
    <name evidence="2" type="ORF">IM811_011517</name>
</gene>
<accession>A0A8H7TT30</accession>